<dbReference type="Proteomes" id="UP000663836">
    <property type="component" value="Unassembled WGS sequence"/>
</dbReference>
<organism evidence="6 8">
    <name type="scientific">Rotaria sordida</name>
    <dbReference type="NCBI Taxonomy" id="392033"/>
    <lineage>
        <taxon>Eukaryota</taxon>
        <taxon>Metazoa</taxon>
        <taxon>Spiralia</taxon>
        <taxon>Gnathifera</taxon>
        <taxon>Rotifera</taxon>
        <taxon>Eurotatoria</taxon>
        <taxon>Bdelloidea</taxon>
        <taxon>Philodinida</taxon>
        <taxon>Philodinidae</taxon>
        <taxon>Rotaria</taxon>
    </lineage>
</organism>
<dbReference type="AlphaFoldDB" id="A0A814IHT8"/>
<dbReference type="PRINTS" id="PR00705">
    <property type="entry name" value="PAPAIN"/>
</dbReference>
<dbReference type="GO" id="GO:0008234">
    <property type="term" value="F:cysteine-type peptidase activity"/>
    <property type="evidence" value="ECO:0007669"/>
    <property type="project" value="InterPro"/>
</dbReference>
<protein>
    <submittedName>
        <fullName evidence="6">Uncharacterized protein</fullName>
    </submittedName>
</protein>
<evidence type="ECO:0000259" key="4">
    <source>
        <dbReference type="SMART" id="SM00645"/>
    </source>
</evidence>
<dbReference type="PROSITE" id="PS00639">
    <property type="entry name" value="THIOL_PROTEASE_HIS"/>
    <property type="match status" value="1"/>
</dbReference>
<proteinExistence type="inferred from homology"/>
<dbReference type="InterPro" id="IPR039417">
    <property type="entry name" value="Peptidase_C1A_papain-like"/>
</dbReference>
<sequence length="430" mass="48185">MKQFILFICLLVVFPCSIIARDPTQRALMKHLAQAANKRGLISNETFINTMFQTFRNNHPRRYRALDNETERYQIFQNRLKAAIESTIETNLTFKYGLNKFSDWPPHELQVLRGTRPPPPTAKTNYVTMTFSRTKQTRLSKKKQRKEPSQSSTTTPATLTSTTSATFTTTTPATDVYTVPDTFDYTTRVSALNTNVSIIRPIRDQGYCGSCYAFAIITLFEAQYAFYYGQAANMSDQQIIDCSTGDSGCLGGYFDKSFAYVQGYNWYLNSALKYPYRANSSTCAAKTTDGWSVGNSVYRHITPKNVTDMQEALVTYGPLWISLYVGSDCSGSAKSSCPVDPTVASKIMAKFQGYTSGVFKMDGCITSASNNNHAMVIVGYGHDLELGLDYWKLRNSWGPEWGEDGYVRIQRGVNMCNVESDAFFIAKPAS</sequence>
<feature type="region of interest" description="Disordered" evidence="2">
    <location>
        <begin position="134"/>
        <end position="164"/>
    </location>
</feature>
<dbReference type="Gene3D" id="3.90.70.10">
    <property type="entry name" value="Cysteine proteinases"/>
    <property type="match status" value="1"/>
</dbReference>
<dbReference type="InterPro" id="IPR038765">
    <property type="entry name" value="Papain-like_cys_pep_sf"/>
</dbReference>
<dbReference type="GO" id="GO:0006508">
    <property type="term" value="P:proteolysis"/>
    <property type="evidence" value="ECO:0007669"/>
    <property type="project" value="InterPro"/>
</dbReference>
<dbReference type="InterPro" id="IPR013201">
    <property type="entry name" value="Prot_inhib_I29"/>
</dbReference>
<keyword evidence="3" id="KW-0732">Signal</keyword>
<name>A0A814IHT8_9BILA</name>
<evidence type="ECO:0000256" key="1">
    <source>
        <dbReference type="ARBA" id="ARBA00008455"/>
    </source>
</evidence>
<dbReference type="SMART" id="SM00645">
    <property type="entry name" value="Pept_C1"/>
    <property type="match status" value="1"/>
</dbReference>
<reference evidence="6" key="1">
    <citation type="submission" date="2021-02" db="EMBL/GenBank/DDBJ databases">
        <authorList>
            <person name="Nowell W R."/>
        </authorList>
    </citation>
    <scope>NUCLEOTIDE SEQUENCE</scope>
</reference>
<feature type="domain" description="Peptidase C1A papain C-terminal" evidence="4">
    <location>
        <begin position="179"/>
        <end position="426"/>
    </location>
</feature>
<dbReference type="InterPro" id="IPR000668">
    <property type="entry name" value="Peptidase_C1A_C"/>
</dbReference>
<evidence type="ECO:0000256" key="2">
    <source>
        <dbReference type="SAM" id="MobiDB-lite"/>
    </source>
</evidence>
<dbReference type="CDD" id="cd02248">
    <property type="entry name" value="Peptidase_C1A"/>
    <property type="match status" value="1"/>
</dbReference>
<evidence type="ECO:0000259" key="5">
    <source>
        <dbReference type="SMART" id="SM00848"/>
    </source>
</evidence>
<evidence type="ECO:0000313" key="7">
    <source>
        <dbReference type="EMBL" id="CAF3682597.1"/>
    </source>
</evidence>
<dbReference type="SMART" id="SM00848">
    <property type="entry name" value="Inhibitor_I29"/>
    <property type="match status" value="1"/>
</dbReference>
<dbReference type="InterPro" id="IPR013128">
    <property type="entry name" value="Peptidase_C1A"/>
</dbReference>
<comment type="caution">
    <text evidence="6">The sequence shown here is derived from an EMBL/GenBank/DDBJ whole genome shotgun (WGS) entry which is preliminary data.</text>
</comment>
<feature type="domain" description="Cathepsin propeptide inhibitor" evidence="5">
    <location>
        <begin position="52"/>
        <end position="109"/>
    </location>
</feature>
<accession>A0A814IHT8</accession>
<dbReference type="PANTHER" id="PTHR12411">
    <property type="entry name" value="CYSTEINE PROTEASE FAMILY C1-RELATED"/>
    <property type="match status" value="1"/>
</dbReference>
<evidence type="ECO:0000256" key="3">
    <source>
        <dbReference type="SAM" id="SignalP"/>
    </source>
</evidence>
<feature type="compositionally biased region" description="Basic residues" evidence="2">
    <location>
        <begin position="135"/>
        <end position="145"/>
    </location>
</feature>
<evidence type="ECO:0000313" key="6">
    <source>
        <dbReference type="EMBL" id="CAF1024626.1"/>
    </source>
</evidence>
<dbReference type="EMBL" id="CAJOBD010000523">
    <property type="protein sequence ID" value="CAF3682597.1"/>
    <property type="molecule type" value="Genomic_DNA"/>
</dbReference>
<comment type="similarity">
    <text evidence="1">Belongs to the peptidase C1 family.</text>
</comment>
<gene>
    <name evidence="7" type="ORF">JBS370_LOCUS8304</name>
    <name evidence="6" type="ORF">ZHD862_LOCUS13718</name>
</gene>
<dbReference type="InterPro" id="IPR025660">
    <property type="entry name" value="Pept_his_AS"/>
</dbReference>
<dbReference type="Pfam" id="PF08246">
    <property type="entry name" value="Inhibitor_I29"/>
    <property type="match status" value="1"/>
</dbReference>
<feature type="signal peptide" evidence="3">
    <location>
        <begin position="1"/>
        <end position="20"/>
    </location>
</feature>
<feature type="compositionally biased region" description="Low complexity" evidence="2">
    <location>
        <begin position="149"/>
        <end position="164"/>
    </location>
</feature>
<feature type="chain" id="PRO_5036410263" evidence="3">
    <location>
        <begin position="21"/>
        <end position="430"/>
    </location>
</feature>
<dbReference type="Pfam" id="PF00112">
    <property type="entry name" value="Peptidase_C1"/>
    <property type="match status" value="2"/>
</dbReference>
<dbReference type="EMBL" id="CAJNOT010000572">
    <property type="protein sequence ID" value="CAF1024626.1"/>
    <property type="molecule type" value="Genomic_DNA"/>
</dbReference>
<dbReference type="Proteomes" id="UP000663864">
    <property type="component" value="Unassembled WGS sequence"/>
</dbReference>
<dbReference type="SUPFAM" id="SSF54001">
    <property type="entry name" value="Cysteine proteinases"/>
    <property type="match status" value="1"/>
</dbReference>
<evidence type="ECO:0000313" key="8">
    <source>
        <dbReference type="Proteomes" id="UP000663864"/>
    </source>
</evidence>